<comment type="caution">
    <text evidence="1">The sequence shown here is derived from an EMBL/GenBank/DDBJ whole genome shotgun (WGS) entry which is preliminary data.</text>
</comment>
<evidence type="ECO:0000313" key="1">
    <source>
        <dbReference type="EMBL" id="KRZ72236.1"/>
    </source>
</evidence>
<keyword evidence="2" id="KW-1185">Reference proteome</keyword>
<reference evidence="1 2" key="1">
    <citation type="submission" date="2015-01" db="EMBL/GenBank/DDBJ databases">
        <title>Evolution of Trichinella species and genotypes.</title>
        <authorList>
            <person name="Korhonen P.K."/>
            <person name="Edoardo P."/>
            <person name="Giuseppe L.R."/>
            <person name="Gasser R.B."/>
        </authorList>
    </citation>
    <scope>NUCLEOTIDE SEQUENCE [LARGE SCALE GENOMIC DNA]</scope>
    <source>
        <strain evidence="1">ISS1980</strain>
    </source>
</reference>
<sequence>MYEECAEYIALVWLNLIAVLMCNKVAKWCQIKMTININWLTVDIVSMIEQRTIIAAAKQQH</sequence>
<accession>A0A0V1MKW3</accession>
<gene>
    <name evidence="1" type="ORF">T10_10974</name>
</gene>
<dbReference type="EMBL" id="JYDO01000082">
    <property type="protein sequence ID" value="KRZ72236.1"/>
    <property type="molecule type" value="Genomic_DNA"/>
</dbReference>
<dbReference type="AlphaFoldDB" id="A0A0V1MKW3"/>
<organism evidence="1 2">
    <name type="scientific">Trichinella papuae</name>
    <dbReference type="NCBI Taxonomy" id="268474"/>
    <lineage>
        <taxon>Eukaryota</taxon>
        <taxon>Metazoa</taxon>
        <taxon>Ecdysozoa</taxon>
        <taxon>Nematoda</taxon>
        <taxon>Enoplea</taxon>
        <taxon>Dorylaimia</taxon>
        <taxon>Trichinellida</taxon>
        <taxon>Trichinellidae</taxon>
        <taxon>Trichinella</taxon>
    </lineage>
</organism>
<proteinExistence type="predicted"/>
<evidence type="ECO:0000313" key="2">
    <source>
        <dbReference type="Proteomes" id="UP000054843"/>
    </source>
</evidence>
<protein>
    <submittedName>
        <fullName evidence="1">Uncharacterized protein</fullName>
    </submittedName>
</protein>
<dbReference type="Proteomes" id="UP000054843">
    <property type="component" value="Unassembled WGS sequence"/>
</dbReference>
<name>A0A0V1MKW3_9BILA</name>